<sequence length="274" mass="29301">MPPIAANLTLLFTELPFLERFAAARAAGFRGVEFLFPYAWPPAEVKAALDDNGLVPVLFNLPAGDWDAGERGLAGLPGREAAFRDGLERALDYAEALGCPRLHAMAGIPGAGVDPERARATLIDNLGHAAERAAARGRVLTLEPINSRLDMPGYLIDTPARALSVIQAVGEPSLRLQYDLYHARVMGEDLDASLVRCLPWIEHVQFADCPGRHQPGTGSLPLAALLARLDALGYRGWASAEYHPRGPTADSLAWLANLGGDSESLSVNGKGETH</sequence>
<evidence type="ECO:0000256" key="2">
    <source>
        <dbReference type="PIRNR" id="PIRNR006241"/>
    </source>
</evidence>
<name>A0ABS0ALP2_9GAMM</name>
<protein>
    <submittedName>
        <fullName evidence="4">Hydroxypyruvate isomerase</fullName>
    </submittedName>
</protein>
<dbReference type="RefSeq" id="WP_194863943.1">
    <property type="nucleotide sequence ID" value="NZ_ARXX01000003.1"/>
</dbReference>
<evidence type="ECO:0000313" key="4">
    <source>
        <dbReference type="EMBL" id="MBF5055048.1"/>
    </source>
</evidence>
<accession>A0ABS0ALP2</accession>
<dbReference type="Pfam" id="PF01261">
    <property type="entry name" value="AP_endonuc_2"/>
    <property type="match status" value="1"/>
</dbReference>
<dbReference type="Gene3D" id="3.20.20.150">
    <property type="entry name" value="Divalent-metal-dependent TIM barrel enzymes"/>
    <property type="match status" value="1"/>
</dbReference>
<gene>
    <name evidence="4" type="ORF">Y5W_00342</name>
</gene>
<dbReference type="PANTHER" id="PTHR43489:SF6">
    <property type="entry name" value="HYDROXYPYRUVATE ISOMERASE-RELATED"/>
    <property type="match status" value="1"/>
</dbReference>
<comment type="caution">
    <text evidence="4">The sequence shown here is derived from an EMBL/GenBank/DDBJ whole genome shotgun (WGS) entry which is preliminary data.</text>
</comment>
<dbReference type="Proteomes" id="UP000662703">
    <property type="component" value="Unassembled WGS sequence"/>
</dbReference>
<dbReference type="PANTHER" id="PTHR43489">
    <property type="entry name" value="ISOMERASE"/>
    <property type="match status" value="1"/>
</dbReference>
<proteinExistence type="inferred from homology"/>
<dbReference type="GO" id="GO:0016853">
    <property type="term" value="F:isomerase activity"/>
    <property type="evidence" value="ECO:0007669"/>
    <property type="project" value="UniProtKB-KW"/>
</dbReference>
<evidence type="ECO:0000259" key="3">
    <source>
        <dbReference type="Pfam" id="PF01261"/>
    </source>
</evidence>
<reference evidence="4 5" key="1">
    <citation type="submission" date="2012-09" db="EMBL/GenBank/DDBJ databases">
        <title>Genome Sequence of alkane-degrading Bacterium Alcanivorax sp. 521-1.</title>
        <authorList>
            <person name="Lai Q."/>
            <person name="Shao Z."/>
        </authorList>
    </citation>
    <scope>NUCLEOTIDE SEQUENCE [LARGE SCALE GENOMIC DNA]</scope>
    <source>
        <strain evidence="4 5">521-1</strain>
    </source>
</reference>
<keyword evidence="1 2" id="KW-0413">Isomerase</keyword>
<dbReference type="EMBL" id="ARXX01000003">
    <property type="protein sequence ID" value="MBF5055048.1"/>
    <property type="molecule type" value="Genomic_DNA"/>
</dbReference>
<dbReference type="PIRSF" id="PIRSF006241">
    <property type="entry name" value="HyI"/>
    <property type="match status" value="1"/>
</dbReference>
<keyword evidence="5" id="KW-1185">Reference proteome</keyword>
<feature type="domain" description="Xylose isomerase-like TIM barrel" evidence="3">
    <location>
        <begin position="21"/>
        <end position="257"/>
    </location>
</feature>
<dbReference type="InterPro" id="IPR013022">
    <property type="entry name" value="Xyl_isomerase-like_TIM-brl"/>
</dbReference>
<organism evidence="4 5">
    <name type="scientific">Alloalcanivorax profundimaris</name>
    <dbReference type="NCBI Taxonomy" id="2735259"/>
    <lineage>
        <taxon>Bacteria</taxon>
        <taxon>Pseudomonadati</taxon>
        <taxon>Pseudomonadota</taxon>
        <taxon>Gammaproteobacteria</taxon>
        <taxon>Oceanospirillales</taxon>
        <taxon>Alcanivoracaceae</taxon>
        <taxon>Alloalcanivorax</taxon>
    </lineage>
</organism>
<dbReference type="InterPro" id="IPR050417">
    <property type="entry name" value="Sugar_Epim/Isomerase"/>
</dbReference>
<evidence type="ECO:0000256" key="1">
    <source>
        <dbReference type="ARBA" id="ARBA00023235"/>
    </source>
</evidence>
<dbReference type="SUPFAM" id="SSF51658">
    <property type="entry name" value="Xylose isomerase-like"/>
    <property type="match status" value="1"/>
</dbReference>
<dbReference type="InterPro" id="IPR036237">
    <property type="entry name" value="Xyl_isomerase-like_sf"/>
</dbReference>
<comment type="similarity">
    <text evidence="2">Belongs to the hyi family.</text>
</comment>
<dbReference type="InterPro" id="IPR026040">
    <property type="entry name" value="HyI-like"/>
</dbReference>
<evidence type="ECO:0000313" key="5">
    <source>
        <dbReference type="Proteomes" id="UP000662703"/>
    </source>
</evidence>